<gene>
    <name evidence="1" type="ORF">ID854_15580</name>
</gene>
<organism evidence="1">
    <name type="scientific">Xenorhabdus szentirmaii</name>
    <dbReference type="NCBI Taxonomy" id="290112"/>
    <lineage>
        <taxon>Bacteria</taxon>
        <taxon>Pseudomonadati</taxon>
        <taxon>Pseudomonadota</taxon>
        <taxon>Gammaproteobacteria</taxon>
        <taxon>Enterobacterales</taxon>
        <taxon>Morganellaceae</taxon>
        <taxon>Xenorhabdus</taxon>
    </lineage>
</organism>
<reference evidence="1" key="1">
    <citation type="submission" date="2020-09" db="EMBL/GenBank/DDBJ databases">
        <authorList>
            <person name="Palma L."/>
            <person name="Caballero P."/>
            <person name="Berry C."/>
            <person name="Del Valle E."/>
        </authorList>
    </citation>
    <scope>NUCLEOTIDE SEQUENCE</scope>
    <source>
        <strain evidence="1">M</strain>
    </source>
</reference>
<evidence type="ECO:0000313" key="1">
    <source>
        <dbReference type="EMBL" id="MBD2801822.1"/>
    </source>
</evidence>
<dbReference type="GeneID" id="97123350"/>
<reference evidence="1" key="2">
    <citation type="journal article" date="2024" name="Toxins">
        <title>Genome Sequence Analysis of Native Xenorhabdus Strains Isolated from Entomopathogenic Nematodes in Argentina.</title>
        <authorList>
            <person name="Palma L."/>
            <person name="Frizzo L."/>
            <person name="Kaiser S."/>
            <person name="Berry C."/>
            <person name="Caballero P."/>
            <person name="Bode H.B."/>
            <person name="Del Valle E.E."/>
        </authorList>
    </citation>
    <scope>NUCLEOTIDE SEQUENCE</scope>
    <source>
        <strain evidence="1">M</strain>
    </source>
</reference>
<dbReference type="AlphaFoldDB" id="A0AAW3YWD9"/>
<dbReference type="RefSeq" id="WP_038237139.1">
    <property type="nucleotide sequence ID" value="NZ_CAWNPE010000001.1"/>
</dbReference>
<proteinExistence type="predicted"/>
<name>A0AAW3YWD9_9GAMM</name>
<dbReference type="EMBL" id="JACXBF010000391">
    <property type="protein sequence ID" value="MBD2801822.1"/>
    <property type="molecule type" value="Genomic_DNA"/>
</dbReference>
<dbReference type="Proteomes" id="UP001193920">
    <property type="component" value="Unassembled WGS sequence"/>
</dbReference>
<protein>
    <submittedName>
        <fullName evidence="1">Uncharacterized protein</fullName>
    </submittedName>
</protein>
<comment type="caution">
    <text evidence="1">The sequence shown here is derived from an EMBL/GenBank/DDBJ whole genome shotgun (WGS) entry which is preliminary data.</text>
</comment>
<accession>A0AAW3YWD9</accession>
<sequence length="111" mass="12946">MPTQIIYNRTNFDFKIKIYTNMEEVKPHLESDLPKNHYIILPFPADNSKVMTGITLSSYPTGMELKYFTSTIESDSIFRILQKPLLYIYQTNIDEPNNPVFSFYLSYSATS</sequence>